<gene>
    <name evidence="2" type="ORF">MES4922_90010</name>
</gene>
<sequence length="354" mass="37944">MISETGSMADNDNGPLCAHRFTDLAARRAFLASIRGKAEPVLAWPTFERLAHLGDATKLGALMRWRDITEPARYIAANDNNDAEEELRREIRPSVPELLAAAGNAGVEFGEKEERHIVRLGELVFNFDPARRRHPGLLTEWGTTAKGKSLKPVDRARAPMGRRPAKRSAEAVKAYLARPAAIPSSLAADPHQRPMGGVRGAGMYDPLPREKPSTTNEVGRYGVNEARAELAALGVDGSVRFADLPFPATKCPTFILHGPQWTGGVSAIKGSGGDGLTTAVARGHYDAAVELARIAEAERLRNALGEHADVLDMAVTDSTAEEIGVAEGYAPSSAKKFGARLIDRAIAEYLAIAA</sequence>
<feature type="region of interest" description="Disordered" evidence="1">
    <location>
        <begin position="186"/>
        <end position="217"/>
    </location>
</feature>
<dbReference type="EMBL" id="CAKXZS010000089">
    <property type="protein sequence ID" value="CAH2408003.1"/>
    <property type="molecule type" value="Genomic_DNA"/>
</dbReference>
<organism evidence="2 3">
    <name type="scientific">Mesorhizobium ventifaucium</name>
    <dbReference type="NCBI Taxonomy" id="666020"/>
    <lineage>
        <taxon>Bacteria</taxon>
        <taxon>Pseudomonadati</taxon>
        <taxon>Pseudomonadota</taxon>
        <taxon>Alphaproteobacteria</taxon>
        <taxon>Hyphomicrobiales</taxon>
        <taxon>Phyllobacteriaceae</taxon>
        <taxon>Mesorhizobium</taxon>
    </lineage>
</organism>
<dbReference type="RefSeq" id="WP_254028146.1">
    <property type="nucleotide sequence ID" value="NZ_CAKXZS010000089.1"/>
</dbReference>
<proteinExistence type="predicted"/>
<keyword evidence="3" id="KW-1185">Reference proteome</keyword>
<evidence type="ECO:0000256" key="1">
    <source>
        <dbReference type="SAM" id="MobiDB-lite"/>
    </source>
</evidence>
<evidence type="ECO:0000313" key="3">
    <source>
        <dbReference type="Proteomes" id="UP001152604"/>
    </source>
</evidence>
<dbReference type="Proteomes" id="UP001152604">
    <property type="component" value="Unassembled WGS sequence"/>
</dbReference>
<reference evidence="2" key="1">
    <citation type="submission" date="2022-03" db="EMBL/GenBank/DDBJ databases">
        <authorList>
            <person name="Brunel B."/>
        </authorList>
    </citation>
    <scope>NUCLEOTIDE SEQUENCE</scope>
    <source>
        <strain evidence="2">STM4922sample</strain>
    </source>
</reference>
<name>A0ABN8KGU8_9HYPH</name>
<accession>A0ABN8KGU8</accession>
<protein>
    <submittedName>
        <fullName evidence="2">Uncharacterized protein</fullName>
    </submittedName>
</protein>
<evidence type="ECO:0000313" key="2">
    <source>
        <dbReference type="EMBL" id="CAH2408003.1"/>
    </source>
</evidence>
<comment type="caution">
    <text evidence="2">The sequence shown here is derived from an EMBL/GenBank/DDBJ whole genome shotgun (WGS) entry which is preliminary data.</text>
</comment>